<dbReference type="Proteomes" id="UP001497535">
    <property type="component" value="Unassembled WGS sequence"/>
</dbReference>
<accession>A0ACB0XNH7</accession>
<evidence type="ECO:0000313" key="1">
    <source>
        <dbReference type="EMBL" id="CAK5009919.1"/>
    </source>
</evidence>
<proteinExistence type="predicted"/>
<organism evidence="1 2">
    <name type="scientific">Meloidogyne enterolobii</name>
    <name type="common">Root-knot nematode worm</name>
    <name type="synonym">Meloidogyne mayaguensis</name>
    <dbReference type="NCBI Taxonomy" id="390850"/>
    <lineage>
        <taxon>Eukaryota</taxon>
        <taxon>Metazoa</taxon>
        <taxon>Ecdysozoa</taxon>
        <taxon>Nematoda</taxon>
        <taxon>Chromadorea</taxon>
        <taxon>Rhabditida</taxon>
        <taxon>Tylenchina</taxon>
        <taxon>Tylenchomorpha</taxon>
        <taxon>Tylenchoidea</taxon>
        <taxon>Meloidogynidae</taxon>
        <taxon>Meloidogyninae</taxon>
        <taxon>Meloidogyne</taxon>
    </lineage>
</organism>
<reference evidence="1" key="1">
    <citation type="submission" date="2023-11" db="EMBL/GenBank/DDBJ databases">
        <authorList>
            <person name="Poullet M."/>
        </authorList>
    </citation>
    <scope>NUCLEOTIDE SEQUENCE</scope>
    <source>
        <strain evidence="1">E1834</strain>
    </source>
</reference>
<keyword evidence="2" id="KW-1185">Reference proteome</keyword>
<sequence length="98" mass="11654">MFWHYNFLPFLKFKIKKNFFQLSLGECSSYPSYPPLETTFRQPVQCSSFSPIQEDYDNNFDVYNRFDEENFDVLAGEDLTPEQQPESSNGNVYPFSFF</sequence>
<protein>
    <submittedName>
        <fullName evidence="1">Uncharacterized protein</fullName>
    </submittedName>
</protein>
<comment type="caution">
    <text evidence="1">The sequence shown here is derived from an EMBL/GenBank/DDBJ whole genome shotgun (WGS) entry which is preliminary data.</text>
</comment>
<evidence type="ECO:0000313" key="2">
    <source>
        <dbReference type="Proteomes" id="UP001497535"/>
    </source>
</evidence>
<dbReference type="EMBL" id="CAVMJV010000001">
    <property type="protein sequence ID" value="CAK5009919.1"/>
    <property type="molecule type" value="Genomic_DNA"/>
</dbReference>
<name>A0ACB0XNH7_MELEN</name>
<gene>
    <name evidence="1" type="ORF">MENTE1834_LOCUS1479</name>
</gene>